<evidence type="ECO:0000313" key="1">
    <source>
        <dbReference type="EMBL" id="OYD06047.1"/>
    </source>
</evidence>
<organism evidence="1 2">
    <name type="scientific">Paludifilum halophilum</name>
    <dbReference type="NCBI Taxonomy" id="1642702"/>
    <lineage>
        <taxon>Bacteria</taxon>
        <taxon>Bacillati</taxon>
        <taxon>Bacillota</taxon>
        <taxon>Bacilli</taxon>
        <taxon>Bacillales</taxon>
        <taxon>Thermoactinomycetaceae</taxon>
        <taxon>Paludifilum</taxon>
    </lineage>
</organism>
<comment type="caution">
    <text evidence="1">The sequence shown here is derived from an EMBL/GenBank/DDBJ whole genome shotgun (WGS) entry which is preliminary data.</text>
</comment>
<evidence type="ECO:0000313" key="2">
    <source>
        <dbReference type="Proteomes" id="UP000215459"/>
    </source>
</evidence>
<dbReference type="EMBL" id="NOWF01000061">
    <property type="protein sequence ID" value="OYD06047.1"/>
    <property type="molecule type" value="Genomic_DNA"/>
</dbReference>
<dbReference type="RefSeq" id="WP_169713835.1">
    <property type="nucleotide sequence ID" value="NZ_NOWF01000061.1"/>
</dbReference>
<dbReference type="AlphaFoldDB" id="A0A235B2C2"/>
<accession>A0A235B2C2</accession>
<evidence type="ECO:0008006" key="3">
    <source>
        <dbReference type="Google" id="ProtNLM"/>
    </source>
</evidence>
<keyword evidence="2" id="KW-1185">Reference proteome</keyword>
<dbReference type="CDD" id="cd09272">
    <property type="entry name" value="RNase_HI_RT_Ty1"/>
    <property type="match status" value="1"/>
</dbReference>
<reference evidence="1 2" key="1">
    <citation type="submission" date="2017-07" db="EMBL/GenBank/DDBJ databases">
        <title>The genome sequence of Paludifilum halophilum highlights mechanisms for microbial adaptation to high salt environemnts.</title>
        <authorList>
            <person name="Belbahri L."/>
        </authorList>
    </citation>
    <scope>NUCLEOTIDE SEQUENCE [LARGE SCALE GENOMIC DNA]</scope>
    <source>
        <strain evidence="1 2">DSM 102817</strain>
    </source>
</reference>
<feature type="non-terminal residue" evidence="1">
    <location>
        <position position="1"/>
    </location>
</feature>
<protein>
    <recommendedName>
        <fullName evidence="3">Copia protein</fullName>
    </recommendedName>
</protein>
<dbReference type="Proteomes" id="UP000215459">
    <property type="component" value="Unassembled WGS sequence"/>
</dbReference>
<sequence>ANCSNVIWFKQLLVGMNIEIKDLEVILCDNTSVINISKNPIIHTKTKHISIKYHFMRELVQDKEVRLEFVNTKEKNTDIFTKSLPKDAFLYLRGKLGAIPLSEAH</sequence>
<name>A0A235B2C2_9BACL</name>
<gene>
    <name evidence="1" type="ORF">CHM34_18395</name>
</gene>
<proteinExistence type="predicted"/>